<feature type="transmembrane region" description="Helical" evidence="1">
    <location>
        <begin position="184"/>
        <end position="208"/>
    </location>
</feature>
<keyword evidence="1" id="KW-1133">Transmembrane helix</keyword>
<dbReference type="RefSeq" id="WP_013487524.1">
    <property type="nucleotide sequence ID" value="NC_014829.1"/>
</dbReference>
<proteinExistence type="predicted"/>
<dbReference type="AlphaFoldDB" id="E6U1D6"/>
<keyword evidence="3" id="KW-1185">Reference proteome</keyword>
<accession>E6U1D6</accession>
<keyword evidence="1" id="KW-0812">Transmembrane</keyword>
<feature type="transmembrane region" description="Helical" evidence="1">
    <location>
        <begin position="40"/>
        <end position="61"/>
    </location>
</feature>
<feature type="transmembrane region" description="Helical" evidence="1">
    <location>
        <begin position="12"/>
        <end position="33"/>
    </location>
</feature>
<dbReference type="STRING" id="649639.Bcell_0907"/>
<evidence type="ECO:0000313" key="3">
    <source>
        <dbReference type="Proteomes" id="UP000001401"/>
    </source>
</evidence>
<protein>
    <recommendedName>
        <fullName evidence="4">Integral membrane protein</fullName>
    </recommendedName>
</protein>
<keyword evidence="1" id="KW-0472">Membrane</keyword>
<name>E6U1D6_EVAC2</name>
<dbReference type="HOGENOM" id="CLU_112861_0_0_9"/>
<reference evidence="2 3" key="1">
    <citation type="submission" date="2010-12" db="EMBL/GenBank/DDBJ databases">
        <title>Complete sequence of Bacillus cellulosilyticus DSM 2522.</title>
        <authorList>
            <consortium name="US DOE Joint Genome Institute"/>
            <person name="Lucas S."/>
            <person name="Copeland A."/>
            <person name="Lapidus A."/>
            <person name="Cheng J.-F."/>
            <person name="Bruce D."/>
            <person name="Goodwin L."/>
            <person name="Pitluck S."/>
            <person name="Chertkov O."/>
            <person name="Detter J.C."/>
            <person name="Han C."/>
            <person name="Tapia R."/>
            <person name="Land M."/>
            <person name="Hauser L."/>
            <person name="Jeffries C."/>
            <person name="Kyrpides N."/>
            <person name="Ivanova N."/>
            <person name="Mikhailova N."/>
            <person name="Brumm P."/>
            <person name="Mead D."/>
            <person name="Woyke T."/>
        </authorList>
    </citation>
    <scope>NUCLEOTIDE SEQUENCE [LARGE SCALE GENOMIC DNA]</scope>
    <source>
        <strain evidence="3">ATCC 21833 / DSM 2522 / FERM P-1141 / JCM 9156 / N-4</strain>
    </source>
</reference>
<evidence type="ECO:0008006" key="4">
    <source>
        <dbReference type="Google" id="ProtNLM"/>
    </source>
</evidence>
<evidence type="ECO:0000313" key="2">
    <source>
        <dbReference type="EMBL" id="ADU29183.1"/>
    </source>
</evidence>
<dbReference type="eggNOG" id="ENOG502ZBH9">
    <property type="taxonomic scope" value="Bacteria"/>
</dbReference>
<dbReference type="EMBL" id="CP002394">
    <property type="protein sequence ID" value="ADU29183.1"/>
    <property type="molecule type" value="Genomic_DNA"/>
</dbReference>
<gene>
    <name evidence="2" type="ordered locus">Bcell_0907</name>
</gene>
<feature type="transmembrane region" description="Helical" evidence="1">
    <location>
        <begin position="130"/>
        <end position="151"/>
    </location>
</feature>
<dbReference type="Proteomes" id="UP000001401">
    <property type="component" value="Chromosome"/>
</dbReference>
<sequence>MNILYEFHWEIFIVAEVVSVICLLLFGFFRYFLEKRKLSIFFILMFLSLIVLEAILGLMIYKETGEFSTFLIVIIIFVIYACTFGMFDFIRLDRWMRQKIGKFRKVELLTEKDYKLMERNKDPKYIAKKYRISATIHFIVFITGQTILWSIGTNNVEEMIRYITDLSWIEEGAVDNSPYQNETMYYIGMLWGLIFIIDFLYSMSYTIFPSKKE</sequence>
<dbReference type="KEGG" id="bco:Bcell_0907"/>
<evidence type="ECO:0000256" key="1">
    <source>
        <dbReference type="SAM" id="Phobius"/>
    </source>
</evidence>
<feature type="transmembrane region" description="Helical" evidence="1">
    <location>
        <begin position="67"/>
        <end position="90"/>
    </location>
</feature>
<dbReference type="OrthoDB" id="1683959at2"/>
<organism evidence="2 3">
    <name type="scientific">Evansella cellulosilytica (strain ATCC 21833 / DSM 2522 / FERM P-1141 / JCM 9156 / N-4)</name>
    <name type="common">Bacillus cellulosilyticus</name>
    <dbReference type="NCBI Taxonomy" id="649639"/>
    <lineage>
        <taxon>Bacteria</taxon>
        <taxon>Bacillati</taxon>
        <taxon>Bacillota</taxon>
        <taxon>Bacilli</taxon>
        <taxon>Bacillales</taxon>
        <taxon>Bacillaceae</taxon>
        <taxon>Evansella</taxon>
    </lineage>
</organism>